<keyword evidence="5" id="KW-1185">Reference proteome</keyword>
<dbReference type="Pfam" id="PF11797">
    <property type="entry name" value="WxLIP_HBD"/>
    <property type="match status" value="1"/>
</dbReference>
<dbReference type="AlphaFoldDB" id="A0A9Q8ZUV6"/>
<dbReference type="Pfam" id="PF06030">
    <property type="entry name" value="WxLIP_PGBD"/>
    <property type="match status" value="1"/>
</dbReference>
<evidence type="ECO:0000259" key="3">
    <source>
        <dbReference type="Pfam" id="PF11797"/>
    </source>
</evidence>
<protein>
    <submittedName>
        <fullName evidence="4">DUF916 and DUF3324 domain-containing protein</fullName>
    </submittedName>
</protein>
<evidence type="ECO:0000313" key="5">
    <source>
        <dbReference type="Proteomes" id="UP001055911"/>
    </source>
</evidence>
<feature type="signal peptide" evidence="1">
    <location>
        <begin position="1"/>
        <end position="26"/>
    </location>
</feature>
<evidence type="ECO:0000259" key="2">
    <source>
        <dbReference type="Pfam" id="PF06030"/>
    </source>
</evidence>
<keyword evidence="1" id="KW-0732">Signal</keyword>
<dbReference type="Proteomes" id="UP001055911">
    <property type="component" value="Chromosome"/>
</dbReference>
<gene>
    <name evidence="4" type="ORF">M3M40_05525</name>
</gene>
<organism evidence="4 5">
    <name type="scientific">Fructilactobacillus cliffordii</name>
    <dbReference type="NCBI Taxonomy" id="2940299"/>
    <lineage>
        <taxon>Bacteria</taxon>
        <taxon>Bacillati</taxon>
        <taxon>Bacillota</taxon>
        <taxon>Bacilli</taxon>
        <taxon>Lactobacillales</taxon>
        <taxon>Lactobacillaceae</taxon>
        <taxon>Fructilactobacillus</taxon>
    </lineage>
</organism>
<evidence type="ECO:0000256" key="1">
    <source>
        <dbReference type="SAM" id="SignalP"/>
    </source>
</evidence>
<name>A0A9Q8ZUV6_9LACO</name>
<evidence type="ECO:0000313" key="4">
    <source>
        <dbReference type="EMBL" id="USS88946.1"/>
    </source>
</evidence>
<dbReference type="RefSeq" id="WP_252766463.1">
    <property type="nucleotide sequence ID" value="NZ_CP097119.1"/>
</dbReference>
<sequence length="283" mass="30918">MKIKVSLGNMVLGLSILAFLCFPAVAKAQDAPDNFSATPLLGNLPIQKGKSYFALRSQNHTTYKLPVMLSNDSDLPMIVTTNVNNAITADNGTISYSNNTAQPRGKMSLTNKIVGKRKHKLTLAPHSNQIVTYKIKTGNQGNGITLGGINATSFVDRQGDIQNKVTFVTGVSLNTPANHPNLKQLTFKKISTDYLATDANPSVVATLSNDKPQLLQHLHGKMVLKRGNKVLATKKMKDVSIAPNSDVKFYLPPKSMANGKYQVLIQLKDKRHTIDLKRNIVIN</sequence>
<proteinExistence type="predicted"/>
<dbReference type="EMBL" id="CP097119">
    <property type="protein sequence ID" value="USS88946.1"/>
    <property type="molecule type" value="Genomic_DNA"/>
</dbReference>
<feature type="domain" description="WxL Interacting Protein host binding" evidence="3">
    <location>
        <begin position="159"/>
        <end position="283"/>
    </location>
</feature>
<reference evidence="4" key="1">
    <citation type="submission" date="2022-05" db="EMBL/GenBank/DDBJ databases">
        <authorList>
            <person name="Oliphant S.A."/>
            <person name="Watson-Haigh N.S."/>
            <person name="Sumby K.M."/>
            <person name="Gardner J.M."/>
            <person name="Jiranek V."/>
        </authorList>
    </citation>
    <scope>NUCLEOTIDE SEQUENCE</scope>
    <source>
        <strain evidence="4">KI4_B1</strain>
    </source>
</reference>
<dbReference type="InterPro" id="IPR010317">
    <property type="entry name" value="WxLIP_PGBD"/>
</dbReference>
<dbReference type="InterPro" id="IPR021759">
    <property type="entry name" value="WxLIP_HBD"/>
</dbReference>
<feature type="domain" description="WxL Interacting Protein peptidoglycan binding" evidence="2">
    <location>
        <begin position="35"/>
        <end position="151"/>
    </location>
</feature>
<accession>A0A9Q8ZUV6</accession>
<feature type="chain" id="PRO_5040323791" evidence="1">
    <location>
        <begin position="27"/>
        <end position="283"/>
    </location>
</feature>